<comment type="caution">
    <text evidence="10">The sequence shown here is derived from an EMBL/GenBank/DDBJ whole genome shotgun (WGS) entry which is preliminary data.</text>
</comment>
<evidence type="ECO:0000256" key="5">
    <source>
        <dbReference type="ARBA" id="ARBA00022989"/>
    </source>
</evidence>
<dbReference type="AlphaFoldDB" id="A0AAJ0CV16"/>
<feature type="transmembrane region" description="Helical" evidence="8">
    <location>
        <begin position="442"/>
        <end position="468"/>
    </location>
</feature>
<feature type="transmembrane region" description="Helical" evidence="8">
    <location>
        <begin position="313"/>
        <end position="338"/>
    </location>
</feature>
<dbReference type="InterPro" id="IPR011701">
    <property type="entry name" value="MFS"/>
</dbReference>
<keyword evidence="3 8" id="KW-0813">Transport</keyword>
<dbReference type="FunFam" id="1.20.1250.20:FF:000382">
    <property type="entry name" value="Nitrate transporter CrnA"/>
    <property type="match status" value="1"/>
</dbReference>
<dbReference type="PANTHER" id="PTHR23515">
    <property type="entry name" value="HIGH-AFFINITY NITRATE TRANSPORTER 2.3"/>
    <property type="match status" value="1"/>
</dbReference>
<evidence type="ECO:0000256" key="4">
    <source>
        <dbReference type="ARBA" id="ARBA00022692"/>
    </source>
</evidence>
<dbReference type="PROSITE" id="PS50850">
    <property type="entry name" value="MFS"/>
    <property type="match status" value="1"/>
</dbReference>
<feature type="transmembrane region" description="Helical" evidence="8">
    <location>
        <begin position="350"/>
        <end position="374"/>
    </location>
</feature>
<dbReference type="EMBL" id="JASWJB010000052">
    <property type="protein sequence ID" value="KAK2603991.1"/>
    <property type="molecule type" value="Genomic_DNA"/>
</dbReference>
<feature type="transmembrane region" description="Helical" evidence="8">
    <location>
        <begin position="196"/>
        <end position="220"/>
    </location>
</feature>
<name>A0AAJ0CV16_9HYPO</name>
<accession>A0AAJ0CV16</accession>
<comment type="subcellular location">
    <subcellularLocation>
        <location evidence="8">Cell membrane</location>
        <topology evidence="8">Multi-pass membrane protein</topology>
    </subcellularLocation>
    <subcellularLocation>
        <location evidence="1">Membrane</location>
        <topology evidence="1">Multi-pass membrane protein</topology>
    </subcellularLocation>
</comment>
<evidence type="ECO:0000259" key="9">
    <source>
        <dbReference type="PROSITE" id="PS50850"/>
    </source>
</evidence>
<dbReference type="SUPFAM" id="SSF103473">
    <property type="entry name" value="MFS general substrate transporter"/>
    <property type="match status" value="1"/>
</dbReference>
<dbReference type="InterPro" id="IPR004737">
    <property type="entry name" value="NO3_transporter_NarK/NarU-like"/>
</dbReference>
<dbReference type="InterPro" id="IPR044772">
    <property type="entry name" value="NO3_transporter"/>
</dbReference>
<dbReference type="GO" id="GO:0042128">
    <property type="term" value="P:nitrate assimilation"/>
    <property type="evidence" value="ECO:0007669"/>
    <property type="project" value="UniProtKB-UniRule"/>
</dbReference>
<dbReference type="GO" id="GO:0005886">
    <property type="term" value="C:plasma membrane"/>
    <property type="evidence" value="ECO:0007669"/>
    <property type="project" value="UniProtKB-SubCell"/>
</dbReference>
<feature type="transmembrane region" description="Helical" evidence="8">
    <location>
        <begin position="386"/>
        <end position="405"/>
    </location>
</feature>
<keyword evidence="8" id="KW-1003">Cell membrane</keyword>
<reference evidence="10" key="1">
    <citation type="submission" date="2023-06" db="EMBL/GenBank/DDBJ databases">
        <title>Conoideocrella luteorostrata (Hypocreales: Clavicipitaceae), a potential biocontrol fungus for elongate hemlock scale in United States Christmas tree production areas.</title>
        <authorList>
            <person name="Barrett H."/>
            <person name="Lovett B."/>
            <person name="Macias A.M."/>
            <person name="Stajich J.E."/>
            <person name="Kasson M.T."/>
        </authorList>
    </citation>
    <scope>NUCLEOTIDE SEQUENCE</scope>
    <source>
        <strain evidence="10">ARSEF 14590</strain>
    </source>
</reference>
<dbReference type="Gene3D" id="1.20.1250.20">
    <property type="entry name" value="MFS general substrate transporter like domains"/>
    <property type="match status" value="2"/>
</dbReference>
<evidence type="ECO:0000256" key="2">
    <source>
        <dbReference type="ARBA" id="ARBA00008432"/>
    </source>
</evidence>
<sequence>MGFKIATLWQTPEINPINGKARSIPVLNPFDKHGRVFFFSWLGFMVAFLSWYAFPPLLTLTIKKDLHLSQNEIANSNIVALTATLLIRIVAGPACDYFGPKVTFAACLFLGAVPTALAGTVKSASGLIVLRFFIGILGGTFVPCQVWTTSYFDKNVVGTANALTAGWGNAGGGVTYFVMPAIYDSLIADRHLTPAVAWRVAFVVPFILIVAIAVGMLTLCDDCPTGPWSSRHHAVNRNVEVHGPSSADGAFNVADNKVGSGARSVAETNALRPHSKMYNLDADTSDLGAAKGEVVRDPTWHEALRVSLSPQTIVLAACYMCSFGAELAINSILGAYYFENFQYLGQTGTGRWAAMFGLVNVVFRPLGGIVADIIYRRTGKVYTKKIWIHLLGFGTGAFLIIIGVLDSKTPSVMFGLVVGMAFFLDAGNGACFALVPHVHPAANGIVSGITGAAGNFGGIIFAIIFRYMGTHFGQTFWAIGVITIGINLGFSWIKPIPFGQVGGR</sequence>
<comment type="similarity">
    <text evidence="2 8">Belongs to the major facilitator superfamily. Nitrate/nitrite porter (TC 2.A.1.8) family.</text>
</comment>
<dbReference type="InterPro" id="IPR020846">
    <property type="entry name" value="MFS_dom"/>
</dbReference>
<evidence type="ECO:0000256" key="8">
    <source>
        <dbReference type="RuleBase" id="RU366033"/>
    </source>
</evidence>
<keyword evidence="5 8" id="KW-1133">Transmembrane helix</keyword>
<dbReference type="Proteomes" id="UP001251528">
    <property type="component" value="Unassembled WGS sequence"/>
</dbReference>
<feature type="transmembrane region" description="Helical" evidence="8">
    <location>
        <begin position="474"/>
        <end position="493"/>
    </location>
</feature>
<keyword evidence="11" id="KW-1185">Reference proteome</keyword>
<feature type="transmembrane region" description="Helical" evidence="8">
    <location>
        <begin position="411"/>
        <end position="435"/>
    </location>
</feature>
<evidence type="ECO:0000256" key="3">
    <source>
        <dbReference type="ARBA" id="ARBA00022448"/>
    </source>
</evidence>
<dbReference type="GO" id="GO:0015113">
    <property type="term" value="F:nitrite transmembrane transporter activity"/>
    <property type="evidence" value="ECO:0007669"/>
    <property type="project" value="InterPro"/>
</dbReference>
<feature type="transmembrane region" description="Helical" evidence="8">
    <location>
        <begin position="103"/>
        <end position="121"/>
    </location>
</feature>
<dbReference type="InterPro" id="IPR036259">
    <property type="entry name" value="MFS_trans_sf"/>
</dbReference>
<evidence type="ECO:0000256" key="6">
    <source>
        <dbReference type="ARBA" id="ARBA00023063"/>
    </source>
</evidence>
<feature type="domain" description="Major facilitator superfamily (MFS) profile" evidence="9">
    <location>
        <begin position="36"/>
        <end position="498"/>
    </location>
</feature>
<evidence type="ECO:0000313" key="10">
    <source>
        <dbReference type="EMBL" id="KAK2603991.1"/>
    </source>
</evidence>
<feature type="transmembrane region" description="Helical" evidence="8">
    <location>
        <begin position="74"/>
        <end position="91"/>
    </location>
</feature>
<dbReference type="CDD" id="cd17341">
    <property type="entry name" value="MFS_NRT2_like"/>
    <property type="match status" value="1"/>
</dbReference>
<keyword evidence="7 8" id="KW-0472">Membrane</keyword>
<keyword evidence="4 8" id="KW-0812">Transmembrane</keyword>
<evidence type="ECO:0000256" key="7">
    <source>
        <dbReference type="ARBA" id="ARBA00023136"/>
    </source>
</evidence>
<dbReference type="GO" id="GO:0015112">
    <property type="term" value="F:nitrate transmembrane transporter activity"/>
    <property type="evidence" value="ECO:0007669"/>
    <property type="project" value="UniProtKB-UniRule"/>
</dbReference>
<feature type="transmembrane region" description="Helical" evidence="8">
    <location>
        <begin position="128"/>
        <end position="148"/>
    </location>
</feature>
<gene>
    <name evidence="10" type="ORF">QQS21_003827</name>
</gene>
<proteinExistence type="inferred from homology"/>
<keyword evidence="6 8" id="KW-0534">Nitrate assimilation</keyword>
<dbReference type="Pfam" id="PF07690">
    <property type="entry name" value="MFS_1"/>
    <property type="match status" value="1"/>
</dbReference>
<organism evidence="10 11">
    <name type="scientific">Conoideocrella luteorostrata</name>
    <dbReference type="NCBI Taxonomy" id="1105319"/>
    <lineage>
        <taxon>Eukaryota</taxon>
        <taxon>Fungi</taxon>
        <taxon>Dikarya</taxon>
        <taxon>Ascomycota</taxon>
        <taxon>Pezizomycotina</taxon>
        <taxon>Sordariomycetes</taxon>
        <taxon>Hypocreomycetidae</taxon>
        <taxon>Hypocreales</taxon>
        <taxon>Clavicipitaceae</taxon>
        <taxon>Conoideocrella</taxon>
    </lineage>
</organism>
<protein>
    <recommendedName>
        <fullName evidence="8">Nitrate/nitrite transporter</fullName>
    </recommendedName>
</protein>
<evidence type="ECO:0000313" key="11">
    <source>
        <dbReference type="Proteomes" id="UP001251528"/>
    </source>
</evidence>
<dbReference type="NCBIfam" id="TIGR00886">
    <property type="entry name" value="2A0108"/>
    <property type="match status" value="1"/>
</dbReference>
<evidence type="ECO:0000256" key="1">
    <source>
        <dbReference type="ARBA" id="ARBA00004141"/>
    </source>
</evidence>
<feature type="transmembrane region" description="Helical" evidence="8">
    <location>
        <begin position="36"/>
        <end position="54"/>
    </location>
</feature>